<feature type="signal peptide" evidence="1">
    <location>
        <begin position="1"/>
        <end position="25"/>
    </location>
</feature>
<accession>A0A5C4U3T9</accession>
<evidence type="ECO:0000313" key="3">
    <source>
        <dbReference type="EMBL" id="TNL98379.1"/>
    </source>
</evidence>
<feature type="chain" id="PRO_5023010314" evidence="1">
    <location>
        <begin position="26"/>
        <end position="280"/>
    </location>
</feature>
<keyword evidence="4" id="KW-1185">Reference proteome</keyword>
<dbReference type="Proteomes" id="UP000312032">
    <property type="component" value="Unassembled WGS sequence"/>
</dbReference>
<feature type="domain" description="SGNH hydrolase-type esterase" evidence="2">
    <location>
        <begin position="33"/>
        <end position="268"/>
    </location>
</feature>
<gene>
    <name evidence="3" type="ORF">FHE74_04015</name>
</gene>
<proteinExistence type="predicted"/>
<sequence length="280" mass="29401">MRLKALLAAAAAAVATLTAPAVASAAPNGNIVVFGDSYASNPYLGNFGPMGLPGSSAPAPVNNIDSEGCLQGENNWPRKLGAITGAPVSDWSCPGDTSRSMLERIDRAIATGELHAGTRSVVINVGFNNFGPLGVIEDQRNILNFDEVHRGFINDHKIAADKIRSVAPNAKIIEAGHVAVTNNDVYCAVNVVPNLPGGIWLGLLGEVERANQNNQYWAAVNIGATYVDMKDASAGHGSCAPDQERFVSGIIDTTTPNFQIVAHPTEKANDFVAHRLAPVV</sequence>
<dbReference type="SUPFAM" id="SSF52266">
    <property type="entry name" value="SGNH hydrolase"/>
    <property type="match status" value="1"/>
</dbReference>
<dbReference type="InterPro" id="IPR013830">
    <property type="entry name" value="SGNH_hydro"/>
</dbReference>
<dbReference type="Gene3D" id="3.40.50.1110">
    <property type="entry name" value="SGNH hydrolase"/>
    <property type="match status" value="1"/>
</dbReference>
<protein>
    <submittedName>
        <fullName evidence="3">Esterase</fullName>
    </submittedName>
</protein>
<dbReference type="RefSeq" id="WP_139465224.1">
    <property type="nucleotide sequence ID" value="NZ_VDHJ01000005.1"/>
</dbReference>
<dbReference type="OrthoDB" id="4393918at2"/>
<keyword evidence="1" id="KW-0732">Signal</keyword>
<reference evidence="3 4" key="1">
    <citation type="submission" date="2019-06" db="EMBL/GenBank/DDBJ databases">
        <authorList>
            <person name="Li J."/>
        </authorList>
    </citation>
    <scope>NUCLEOTIDE SEQUENCE [LARGE SCALE GENOMIC DNA]</scope>
    <source>
        <strain evidence="3 4">LMG 28165</strain>
    </source>
</reference>
<dbReference type="InterPro" id="IPR036514">
    <property type="entry name" value="SGNH_hydro_sf"/>
</dbReference>
<evidence type="ECO:0000256" key="1">
    <source>
        <dbReference type="SAM" id="SignalP"/>
    </source>
</evidence>
<name>A0A5C4U3T9_9CORY</name>
<dbReference type="AlphaFoldDB" id="A0A5C4U3T9"/>
<organism evidence="3 4">
    <name type="scientific">Corynebacterium tapiri</name>
    <dbReference type="NCBI Taxonomy" id="1448266"/>
    <lineage>
        <taxon>Bacteria</taxon>
        <taxon>Bacillati</taxon>
        <taxon>Actinomycetota</taxon>
        <taxon>Actinomycetes</taxon>
        <taxon>Mycobacteriales</taxon>
        <taxon>Corynebacteriaceae</taxon>
        <taxon>Corynebacterium</taxon>
    </lineage>
</organism>
<evidence type="ECO:0000313" key="4">
    <source>
        <dbReference type="Proteomes" id="UP000312032"/>
    </source>
</evidence>
<evidence type="ECO:0000259" key="2">
    <source>
        <dbReference type="Pfam" id="PF13472"/>
    </source>
</evidence>
<comment type="caution">
    <text evidence="3">The sequence shown here is derived from an EMBL/GenBank/DDBJ whole genome shotgun (WGS) entry which is preliminary data.</text>
</comment>
<dbReference type="EMBL" id="VDHJ01000005">
    <property type="protein sequence ID" value="TNL98379.1"/>
    <property type="molecule type" value="Genomic_DNA"/>
</dbReference>
<dbReference type="Pfam" id="PF13472">
    <property type="entry name" value="Lipase_GDSL_2"/>
    <property type="match status" value="1"/>
</dbReference>